<dbReference type="Proteomes" id="UP000239002">
    <property type="component" value="Unassembled WGS sequence"/>
</dbReference>
<proteinExistence type="predicted"/>
<keyword evidence="3" id="KW-1185">Reference proteome</keyword>
<dbReference type="RefSeq" id="WP_104514754.1">
    <property type="nucleotide sequence ID" value="NZ_MQVW01000002.1"/>
</dbReference>
<dbReference type="SUPFAM" id="SSF56935">
    <property type="entry name" value="Porins"/>
    <property type="match status" value="2"/>
</dbReference>
<dbReference type="Gene3D" id="2.170.130.10">
    <property type="entry name" value="TonB-dependent receptor, plug domain"/>
    <property type="match status" value="2"/>
</dbReference>
<reference evidence="2 3" key="1">
    <citation type="submission" date="2018-02" db="EMBL/GenBank/DDBJ databases">
        <title>Genomic Encyclopedia of Archaeal and Bacterial Type Strains, Phase II (KMG-II): from individual species to whole genera.</title>
        <authorList>
            <person name="Goeker M."/>
        </authorList>
    </citation>
    <scope>NUCLEOTIDE SEQUENCE [LARGE SCALE GENOMIC DNA]</scope>
    <source>
        <strain evidence="2 3">DSM 16809</strain>
    </source>
</reference>
<evidence type="ECO:0000313" key="2">
    <source>
        <dbReference type="EMBL" id="PPK95432.1"/>
    </source>
</evidence>
<comment type="caution">
    <text evidence="2">The sequence shown here is derived from an EMBL/GenBank/DDBJ whole genome shotgun (WGS) entry which is preliminary data.</text>
</comment>
<name>A0A2S6IME6_9FLAO</name>
<evidence type="ECO:0000256" key="1">
    <source>
        <dbReference type="SAM" id="SignalP"/>
    </source>
</evidence>
<sequence length="166" mass="18464">MKNLILTLCALLLSISIIQAQENKKTVDNSSNKEKLHIKIKDGAKPDIYVDGKKFDFPMDILDSDMIESVSVVKGDKALKEYNSKNGVVLIVTKKKNAEIDNASANNEGKAPMIIINGKNSDRKTLEKLSPDDIESIEVFKDERALKKYNATNGVIVVTTKKEKKK</sequence>
<gene>
    <name evidence="2" type="ORF">LY01_01019</name>
</gene>
<dbReference type="OrthoDB" id="1202202at2"/>
<protein>
    <recommendedName>
        <fullName evidence="4">TonB-dependent receptor-like protein</fullName>
    </recommendedName>
</protein>
<dbReference type="AlphaFoldDB" id="A0A2S6IME6"/>
<feature type="chain" id="PRO_5015778169" description="TonB-dependent receptor-like protein" evidence="1">
    <location>
        <begin position="21"/>
        <end position="166"/>
    </location>
</feature>
<keyword evidence="1" id="KW-0732">Signal</keyword>
<evidence type="ECO:0008006" key="4">
    <source>
        <dbReference type="Google" id="ProtNLM"/>
    </source>
</evidence>
<evidence type="ECO:0000313" key="3">
    <source>
        <dbReference type="Proteomes" id="UP000239002"/>
    </source>
</evidence>
<accession>A0A2S6IME6</accession>
<feature type="signal peptide" evidence="1">
    <location>
        <begin position="1"/>
        <end position="20"/>
    </location>
</feature>
<dbReference type="InterPro" id="IPR037066">
    <property type="entry name" value="Plug_dom_sf"/>
</dbReference>
<organism evidence="2 3">
    <name type="scientific">Nonlabens xylanidelens</name>
    <dbReference type="NCBI Taxonomy" id="191564"/>
    <lineage>
        <taxon>Bacteria</taxon>
        <taxon>Pseudomonadati</taxon>
        <taxon>Bacteroidota</taxon>
        <taxon>Flavobacteriia</taxon>
        <taxon>Flavobacteriales</taxon>
        <taxon>Flavobacteriaceae</taxon>
        <taxon>Nonlabens</taxon>
    </lineage>
</organism>
<dbReference type="EMBL" id="PTJE01000002">
    <property type="protein sequence ID" value="PPK95432.1"/>
    <property type="molecule type" value="Genomic_DNA"/>
</dbReference>